<proteinExistence type="predicted"/>
<feature type="region of interest" description="Disordered" evidence="1">
    <location>
        <begin position="274"/>
        <end position="293"/>
    </location>
</feature>
<evidence type="ECO:0000313" key="3">
    <source>
        <dbReference type="Proteomes" id="UP000676310"/>
    </source>
</evidence>
<sequence length="327" mass="36346">MNSSSRQSANLFIGSDSSCTYSEDEHKFDTNLMGTQTHHVSHSKPNIRGLRRESAQNFERTSTVSFSRSLTTPDLKEDLGYNQDTPSCYTAARRFETQEGAEERRRGSAAEARVAQDNIRRDTSLDESRTYMQRVLAEHDAASARENSDQYHFEEEDVEEPSNQLTVPTRGHIRVISFEAVPSQHMRGSLWSTTSLASTDSEELTEEFAHETDECRCTLQEGMQGSDSVEDSFQPVTPRPRALSLLDVPSELHLNRSSPPAPNRSINQSATLSALDGASGKSDSLPRGSSGQWLGATARHSSLAARRQGRVDWQKTGFFRQVVGNMA</sequence>
<dbReference type="EMBL" id="CAJRGZ010000016">
    <property type="protein sequence ID" value="CAG5154297.1"/>
    <property type="molecule type" value="Genomic_DNA"/>
</dbReference>
<gene>
    <name evidence="2" type="ORF">ALTATR162_LOCUS3549</name>
</gene>
<protein>
    <submittedName>
        <fullName evidence="2">Uncharacterized protein</fullName>
    </submittedName>
</protein>
<evidence type="ECO:0000256" key="1">
    <source>
        <dbReference type="SAM" id="MobiDB-lite"/>
    </source>
</evidence>
<keyword evidence="3" id="KW-1185">Reference proteome</keyword>
<name>A0A8J2HYN1_9PLEO</name>
<organism evidence="2 3">
    <name type="scientific">Alternaria atra</name>
    <dbReference type="NCBI Taxonomy" id="119953"/>
    <lineage>
        <taxon>Eukaryota</taxon>
        <taxon>Fungi</taxon>
        <taxon>Dikarya</taxon>
        <taxon>Ascomycota</taxon>
        <taxon>Pezizomycotina</taxon>
        <taxon>Dothideomycetes</taxon>
        <taxon>Pleosporomycetidae</taxon>
        <taxon>Pleosporales</taxon>
        <taxon>Pleosporineae</taxon>
        <taxon>Pleosporaceae</taxon>
        <taxon>Alternaria</taxon>
        <taxon>Alternaria sect. Ulocladioides</taxon>
    </lineage>
</organism>
<accession>A0A8J2HYN1</accession>
<dbReference type="RefSeq" id="XP_043167092.1">
    <property type="nucleotide sequence ID" value="XM_043311157.1"/>
</dbReference>
<reference evidence="2" key="1">
    <citation type="submission" date="2021-05" db="EMBL/GenBank/DDBJ databases">
        <authorList>
            <person name="Stam R."/>
        </authorList>
    </citation>
    <scope>NUCLEOTIDE SEQUENCE</scope>
    <source>
        <strain evidence="2">CS162</strain>
    </source>
</reference>
<evidence type="ECO:0000313" key="2">
    <source>
        <dbReference type="EMBL" id="CAG5154297.1"/>
    </source>
</evidence>
<dbReference type="Proteomes" id="UP000676310">
    <property type="component" value="Unassembled WGS sequence"/>
</dbReference>
<dbReference type="OrthoDB" id="10611454at2759"/>
<dbReference type="AlphaFoldDB" id="A0A8J2HYN1"/>
<dbReference type="GeneID" id="67015117"/>
<comment type="caution">
    <text evidence="2">The sequence shown here is derived from an EMBL/GenBank/DDBJ whole genome shotgun (WGS) entry which is preliminary data.</text>
</comment>